<gene>
    <name evidence="2" type="ORF">SWZG_00248</name>
</gene>
<proteinExistence type="inferred from homology"/>
<dbReference type="EMBL" id="HQ633071">
    <property type="protein sequence ID" value="AGH31754.1"/>
    <property type="molecule type" value="Genomic_DNA"/>
</dbReference>
<evidence type="ECO:0000256" key="1">
    <source>
        <dbReference type="ARBA" id="ARBA00009981"/>
    </source>
</evidence>
<evidence type="ECO:0000313" key="3">
    <source>
        <dbReference type="Proteomes" id="UP000201252"/>
    </source>
</evidence>
<evidence type="ECO:0008006" key="4">
    <source>
        <dbReference type="Google" id="ProtNLM"/>
    </source>
</evidence>
<dbReference type="Proteomes" id="UP000201252">
    <property type="component" value="Segment"/>
</dbReference>
<name>M4QTN0_9CAUD</name>
<comment type="similarity">
    <text evidence="1">Belongs to the phD/YefM antitoxin family.</text>
</comment>
<organism evidence="2 3">
    <name type="scientific">Synechococcus phage S-SKS1</name>
    <dbReference type="NCBI Taxonomy" id="754042"/>
    <lineage>
        <taxon>Viruses</taxon>
        <taxon>Duplodnaviria</taxon>
        <taxon>Heunggongvirae</taxon>
        <taxon>Uroviricota</taxon>
        <taxon>Caudoviricetes</taxon>
        <taxon>Llyrvirus</taxon>
        <taxon>Llyrvirus SSKS1</taxon>
    </lineage>
</organism>
<dbReference type="Gene3D" id="3.40.1620.10">
    <property type="entry name" value="YefM-like domain"/>
    <property type="match status" value="1"/>
</dbReference>
<dbReference type="KEGG" id="vg:15011160"/>
<dbReference type="SUPFAM" id="SSF143120">
    <property type="entry name" value="YefM-like"/>
    <property type="match status" value="1"/>
</dbReference>
<dbReference type="GeneID" id="15011160"/>
<keyword evidence="3" id="KW-1185">Reference proteome</keyword>
<reference evidence="2 3" key="1">
    <citation type="submission" date="2010-10" db="EMBL/GenBank/DDBJ databases">
        <title>The Genome Sequence of Synechococcus phage S-SKS1.</title>
        <authorList>
            <consortium name="The Broad Institute Genome Sequencing Platform"/>
            <person name="Henn M.R."/>
            <person name="Clokie M."/>
            <person name="Levin J."/>
            <person name="Malboeuf C."/>
            <person name="Casali M."/>
            <person name="Russ C."/>
            <person name="Lennon N."/>
            <person name="Chapman S.B."/>
            <person name="Erlich R."/>
            <person name="Young S.K."/>
            <person name="Yandava C."/>
            <person name="Zeng Q."/>
            <person name="Alvarado L."/>
            <person name="Anderson S."/>
            <person name="Berlin A."/>
            <person name="Chen Z."/>
            <person name="Freedman E."/>
            <person name="Gellesch M."/>
            <person name="Goldberg J."/>
            <person name="Green L."/>
            <person name="Griggs A."/>
            <person name="Gujja S."/>
            <person name="Heilman E.R."/>
            <person name="Heiman D."/>
            <person name="Hollinger A."/>
            <person name="Howarth C."/>
            <person name="Larson L."/>
            <person name="Mehta T."/>
            <person name="Pearson M."/>
            <person name="Roberts A."/>
            <person name="Ryan E."/>
            <person name="Saif S."/>
            <person name="Shea T."/>
            <person name="Shenoy N."/>
            <person name="Sisk P."/>
            <person name="Stolte C."/>
            <person name="Sykes S."/>
            <person name="White J."/>
            <person name="Haas B."/>
            <person name="Nusbaum C."/>
            <person name="Birren B."/>
        </authorList>
    </citation>
    <scope>NUCLEOTIDE SEQUENCE [LARGE SCALE GENOMIC DNA]</scope>
</reference>
<protein>
    <recommendedName>
        <fullName evidence="4">Antitoxin</fullName>
    </recommendedName>
</protein>
<dbReference type="RefSeq" id="YP_007674606.1">
    <property type="nucleotide sequence ID" value="NC_020851.1"/>
</dbReference>
<sequence length="57" mass="6597">MEVFTLKEWEDNFDDLMERVENGETIGIVREDGKAAVMMPADDELIRIHTDDNNEAQ</sequence>
<accession>M4QTN0</accession>
<dbReference type="InterPro" id="IPR036165">
    <property type="entry name" value="YefM-like_sf"/>
</dbReference>
<evidence type="ECO:0000313" key="2">
    <source>
        <dbReference type="EMBL" id="AGH31754.1"/>
    </source>
</evidence>
<dbReference type="OrthoDB" id="23367at10239"/>